<dbReference type="GO" id="GO:0016020">
    <property type="term" value="C:membrane"/>
    <property type="evidence" value="ECO:0007669"/>
    <property type="project" value="InterPro"/>
</dbReference>
<dbReference type="Pfam" id="PF00664">
    <property type="entry name" value="ABC_membrane"/>
    <property type="match status" value="1"/>
</dbReference>
<evidence type="ECO:0000256" key="5">
    <source>
        <dbReference type="ARBA" id="ARBA00022989"/>
    </source>
</evidence>
<dbReference type="InterPro" id="IPR036640">
    <property type="entry name" value="ABC1_TM_sf"/>
</dbReference>
<proteinExistence type="predicted"/>
<evidence type="ECO:0000256" key="6">
    <source>
        <dbReference type="ARBA" id="ARBA00023136"/>
    </source>
</evidence>
<evidence type="ECO:0000256" key="2">
    <source>
        <dbReference type="ARBA" id="ARBA00022692"/>
    </source>
</evidence>
<gene>
    <name evidence="9" type="ORF">BJ212DRAFT_1488188</name>
</gene>
<dbReference type="Gene3D" id="1.20.1560.10">
    <property type="entry name" value="ABC transporter type 1, transmembrane domain"/>
    <property type="match status" value="1"/>
</dbReference>
<name>A0A9P7DPP5_9AGAM</name>
<evidence type="ECO:0000256" key="3">
    <source>
        <dbReference type="ARBA" id="ARBA00022741"/>
    </source>
</evidence>
<evidence type="ECO:0000256" key="1">
    <source>
        <dbReference type="ARBA" id="ARBA00022448"/>
    </source>
</evidence>
<dbReference type="AlphaFoldDB" id="A0A9P7DPP5"/>
<keyword evidence="2 7" id="KW-0812">Transmembrane</keyword>
<dbReference type="RefSeq" id="XP_041185799.1">
    <property type="nucleotide sequence ID" value="XM_041341351.1"/>
</dbReference>
<dbReference type="GO" id="GO:0005524">
    <property type="term" value="F:ATP binding"/>
    <property type="evidence" value="ECO:0007669"/>
    <property type="project" value="UniProtKB-KW"/>
</dbReference>
<reference evidence="9" key="1">
    <citation type="journal article" date="2020" name="New Phytol.">
        <title>Comparative genomics reveals dynamic genome evolution in host specialist ectomycorrhizal fungi.</title>
        <authorList>
            <person name="Lofgren L.A."/>
            <person name="Nguyen N.H."/>
            <person name="Vilgalys R."/>
            <person name="Ruytinx J."/>
            <person name="Liao H.L."/>
            <person name="Branco S."/>
            <person name="Kuo A."/>
            <person name="LaButti K."/>
            <person name="Lipzen A."/>
            <person name="Andreopoulos W."/>
            <person name="Pangilinan J."/>
            <person name="Riley R."/>
            <person name="Hundley H."/>
            <person name="Na H."/>
            <person name="Barry K."/>
            <person name="Grigoriev I.V."/>
            <person name="Stajich J.E."/>
            <person name="Kennedy P.G."/>
        </authorList>
    </citation>
    <scope>NUCLEOTIDE SEQUENCE</scope>
    <source>
        <strain evidence="9">MN1</strain>
    </source>
</reference>
<sequence>MRWHDVTPAGRMLNRFGKDIETIDTNLAGSLSAVNSSLATFAAAIITVVVFFPIFLIPAVVIGFFYRLLALGYLKTGRDLRRMESNSRSPIFSGFSELLEGIVIRFGPSLLNSAFWTTTRQDRRYYQVDSKF</sequence>
<keyword evidence="4" id="KW-0067">ATP-binding</keyword>
<evidence type="ECO:0000259" key="8">
    <source>
        <dbReference type="PROSITE" id="PS50929"/>
    </source>
</evidence>
<keyword evidence="10" id="KW-1185">Reference proteome</keyword>
<keyword evidence="3" id="KW-0547">Nucleotide-binding</keyword>
<evidence type="ECO:0000313" key="10">
    <source>
        <dbReference type="Proteomes" id="UP000807769"/>
    </source>
</evidence>
<dbReference type="Proteomes" id="UP000807769">
    <property type="component" value="Unassembled WGS sequence"/>
</dbReference>
<feature type="domain" description="ABC transmembrane type-1" evidence="8">
    <location>
        <begin position="1"/>
        <end position="102"/>
    </location>
</feature>
<dbReference type="PANTHER" id="PTHR24223">
    <property type="entry name" value="ATP-BINDING CASSETTE SUB-FAMILY C"/>
    <property type="match status" value="1"/>
</dbReference>
<dbReference type="GO" id="GO:0140359">
    <property type="term" value="F:ABC-type transporter activity"/>
    <property type="evidence" value="ECO:0007669"/>
    <property type="project" value="InterPro"/>
</dbReference>
<dbReference type="InterPro" id="IPR050173">
    <property type="entry name" value="ABC_transporter_C-like"/>
</dbReference>
<evidence type="ECO:0000313" key="9">
    <source>
        <dbReference type="EMBL" id="KAG1799993.1"/>
    </source>
</evidence>
<keyword evidence="5 7" id="KW-1133">Transmembrane helix</keyword>
<protein>
    <submittedName>
        <fullName evidence="9">ABC transporter type 1, transmembrane domain-containing protein</fullName>
    </submittedName>
</protein>
<dbReference type="PROSITE" id="PS50929">
    <property type="entry name" value="ABC_TM1F"/>
    <property type="match status" value="1"/>
</dbReference>
<accession>A0A9P7DPP5</accession>
<dbReference type="InterPro" id="IPR011527">
    <property type="entry name" value="ABC1_TM_dom"/>
</dbReference>
<keyword evidence="6 7" id="KW-0472">Membrane</keyword>
<keyword evidence="1" id="KW-0813">Transport</keyword>
<evidence type="ECO:0000256" key="7">
    <source>
        <dbReference type="SAM" id="Phobius"/>
    </source>
</evidence>
<dbReference type="EMBL" id="JABBWG010000130">
    <property type="protein sequence ID" value="KAG1799993.1"/>
    <property type="molecule type" value="Genomic_DNA"/>
</dbReference>
<dbReference type="OrthoDB" id="2969347at2759"/>
<dbReference type="SUPFAM" id="SSF90123">
    <property type="entry name" value="ABC transporter transmembrane region"/>
    <property type="match status" value="1"/>
</dbReference>
<comment type="caution">
    <text evidence="9">The sequence shown here is derived from an EMBL/GenBank/DDBJ whole genome shotgun (WGS) entry which is preliminary data.</text>
</comment>
<feature type="transmembrane region" description="Helical" evidence="7">
    <location>
        <begin position="41"/>
        <end position="74"/>
    </location>
</feature>
<evidence type="ECO:0000256" key="4">
    <source>
        <dbReference type="ARBA" id="ARBA00022840"/>
    </source>
</evidence>
<dbReference type="GeneID" id="64635367"/>
<dbReference type="PANTHER" id="PTHR24223:SF415">
    <property type="entry name" value="FI20190P1"/>
    <property type="match status" value="1"/>
</dbReference>
<organism evidence="9 10">
    <name type="scientific">Suillus subaureus</name>
    <dbReference type="NCBI Taxonomy" id="48587"/>
    <lineage>
        <taxon>Eukaryota</taxon>
        <taxon>Fungi</taxon>
        <taxon>Dikarya</taxon>
        <taxon>Basidiomycota</taxon>
        <taxon>Agaricomycotina</taxon>
        <taxon>Agaricomycetes</taxon>
        <taxon>Agaricomycetidae</taxon>
        <taxon>Boletales</taxon>
        <taxon>Suillineae</taxon>
        <taxon>Suillaceae</taxon>
        <taxon>Suillus</taxon>
    </lineage>
</organism>